<dbReference type="GO" id="GO:0003677">
    <property type="term" value="F:DNA binding"/>
    <property type="evidence" value="ECO:0007669"/>
    <property type="project" value="UniProtKB-KW"/>
</dbReference>
<feature type="region of interest" description="Disordered" evidence="1">
    <location>
        <begin position="106"/>
        <end position="134"/>
    </location>
</feature>
<reference evidence="2 3" key="1">
    <citation type="submission" date="2020-07" db="EMBL/GenBank/DDBJ databases">
        <title>Sequencing the genomes of 1000 actinobacteria strains.</title>
        <authorList>
            <person name="Klenk H.-P."/>
        </authorList>
    </citation>
    <scope>NUCLEOTIDE SEQUENCE [LARGE SCALE GENOMIC DNA]</scope>
    <source>
        <strain evidence="2 3">DSM 19970</strain>
    </source>
</reference>
<gene>
    <name evidence="2" type="ORF">BKA03_000247</name>
</gene>
<organism evidence="2 3">
    <name type="scientific">Demequina lutea</name>
    <dbReference type="NCBI Taxonomy" id="431489"/>
    <lineage>
        <taxon>Bacteria</taxon>
        <taxon>Bacillati</taxon>
        <taxon>Actinomycetota</taxon>
        <taxon>Actinomycetes</taxon>
        <taxon>Micrococcales</taxon>
        <taxon>Demequinaceae</taxon>
        <taxon>Demequina</taxon>
    </lineage>
</organism>
<evidence type="ECO:0000313" key="3">
    <source>
        <dbReference type="Proteomes" id="UP000547973"/>
    </source>
</evidence>
<dbReference type="EMBL" id="JACBZO010000001">
    <property type="protein sequence ID" value="NYI40128.1"/>
    <property type="molecule type" value="Genomic_DNA"/>
</dbReference>
<accession>A0A7Y9Z8W0</accession>
<name>A0A7Y9Z8W0_9MICO</name>
<proteinExistence type="predicted"/>
<protein>
    <submittedName>
        <fullName evidence="2">DNA-binding transcriptional regulator YbjK</fullName>
    </submittedName>
</protein>
<comment type="caution">
    <text evidence="2">The sequence shown here is derived from an EMBL/GenBank/DDBJ whole genome shotgun (WGS) entry which is preliminary data.</text>
</comment>
<evidence type="ECO:0000256" key="1">
    <source>
        <dbReference type="SAM" id="MobiDB-lite"/>
    </source>
</evidence>
<sequence length="134" mass="14052">MNRRGDETERDAILTALTRVLTGTSQHGSGRVTVKAVADEASIARSGITQRNLDLKALIDACGDLAGRMLSADGVERIERLSAKVTELEALTTTLAEQVAAAALKYTPESESNGDADAGPDVGPGNRGHLRPVK</sequence>
<dbReference type="Proteomes" id="UP000547973">
    <property type="component" value="Unassembled WGS sequence"/>
</dbReference>
<evidence type="ECO:0000313" key="2">
    <source>
        <dbReference type="EMBL" id="NYI40128.1"/>
    </source>
</evidence>
<keyword evidence="2" id="KW-0238">DNA-binding</keyword>
<dbReference type="AlphaFoldDB" id="A0A7Y9Z8W0"/>
<feature type="compositionally biased region" description="Low complexity" evidence="1">
    <location>
        <begin position="115"/>
        <end position="124"/>
    </location>
</feature>
<keyword evidence="3" id="KW-1185">Reference proteome</keyword>
<dbReference type="Gene3D" id="1.10.357.10">
    <property type="entry name" value="Tetracycline Repressor, domain 2"/>
    <property type="match status" value="1"/>
</dbReference>
<dbReference type="RefSeq" id="WP_062074882.1">
    <property type="nucleotide sequence ID" value="NZ_BBRC01000004.1"/>
</dbReference>